<accession>A0A830I049</accession>
<evidence type="ECO:0000259" key="8">
    <source>
        <dbReference type="PROSITE" id="PS50067"/>
    </source>
</evidence>
<feature type="coiled-coil region" evidence="6">
    <location>
        <begin position="480"/>
        <end position="714"/>
    </location>
</feature>
<dbReference type="PANTHER" id="PTHR47972:SF45">
    <property type="entry name" value="PROTEIN CLARET SEGREGATIONAL"/>
    <property type="match status" value="1"/>
</dbReference>
<dbReference type="EMBL" id="BNJQ01000032">
    <property type="protein sequence ID" value="GHP11071.1"/>
    <property type="molecule type" value="Genomic_DNA"/>
</dbReference>
<feature type="compositionally biased region" description="Low complexity" evidence="7">
    <location>
        <begin position="1264"/>
        <end position="1277"/>
    </location>
</feature>
<keyword evidence="4 5" id="KW-0505">Motor protein</keyword>
<organism evidence="9 10">
    <name type="scientific">Pycnococcus provasolii</name>
    <dbReference type="NCBI Taxonomy" id="41880"/>
    <lineage>
        <taxon>Eukaryota</taxon>
        <taxon>Viridiplantae</taxon>
        <taxon>Chlorophyta</taxon>
        <taxon>Pseudoscourfieldiophyceae</taxon>
        <taxon>Pseudoscourfieldiales</taxon>
        <taxon>Pycnococcaceae</taxon>
        <taxon>Pycnococcus</taxon>
    </lineage>
</organism>
<dbReference type="InterPro" id="IPR001752">
    <property type="entry name" value="Kinesin_motor_dom"/>
</dbReference>
<dbReference type="GO" id="GO:0008017">
    <property type="term" value="F:microtubule binding"/>
    <property type="evidence" value="ECO:0007669"/>
    <property type="project" value="InterPro"/>
</dbReference>
<dbReference type="GO" id="GO:0007018">
    <property type="term" value="P:microtubule-based movement"/>
    <property type="evidence" value="ECO:0007669"/>
    <property type="project" value="InterPro"/>
</dbReference>
<feature type="region of interest" description="Disordered" evidence="7">
    <location>
        <begin position="1223"/>
        <end position="1289"/>
    </location>
</feature>
<dbReference type="PANTHER" id="PTHR47972">
    <property type="entry name" value="KINESIN-LIKE PROTEIN KLP-3"/>
    <property type="match status" value="1"/>
</dbReference>
<dbReference type="Proteomes" id="UP000660262">
    <property type="component" value="Unassembled WGS sequence"/>
</dbReference>
<keyword evidence="1" id="KW-0493">Microtubule</keyword>
<dbReference type="GO" id="GO:0003777">
    <property type="term" value="F:microtubule motor activity"/>
    <property type="evidence" value="ECO:0007669"/>
    <property type="project" value="InterPro"/>
</dbReference>
<evidence type="ECO:0000256" key="5">
    <source>
        <dbReference type="PROSITE-ProRule" id="PRU00283"/>
    </source>
</evidence>
<dbReference type="InterPro" id="IPR027640">
    <property type="entry name" value="Kinesin-like_fam"/>
</dbReference>
<feature type="compositionally biased region" description="Pro residues" evidence="7">
    <location>
        <begin position="1278"/>
        <end position="1289"/>
    </location>
</feature>
<evidence type="ECO:0000256" key="7">
    <source>
        <dbReference type="SAM" id="MobiDB-lite"/>
    </source>
</evidence>
<keyword evidence="10" id="KW-1185">Reference proteome</keyword>
<gene>
    <name evidence="9" type="ORF">PPROV_000980100</name>
</gene>
<dbReference type="InterPro" id="IPR036961">
    <property type="entry name" value="Kinesin_motor_dom_sf"/>
</dbReference>
<sequence length="1289" mass="140144">MQSSRGHVDSRHGDVCATPPLAIQLLEDVSDDESNDTTTSRGGGGGGMRLWGGARKHNNNHSSSSSKKHKNDSTQQKSCSASEDLTVHFRDASHPAVLMKNGGKQAWMNGSNVSSPSSSFASPHNNNNTPPSSGNARRSGLRDVSNNTTNAQSQRYQNKNTNQVAAIKARIDSLRRESHMASSATDNASLSDGFHDNTQHTMQLASQSKKFFEDDAIVTDINNVLQKKLTSRPTEYRLRALELTSLAKEAKRVLTLLLKRKESFVNACHDREMELVQSIDGVKLQKSSAEASSARLERDVETCRATIAKYKADMSRLEESLRISEQAASREGRNASLMSQDLAAAERRAEAAEAAEAAKARTEQHLEKTIADLKASSRKAAEDAHKEQDTLRATLRKAQEELTSARATFEAERRGLSTSTKEQLETMLKSLEQQKAAASELRQQHAMLSDAHGRLERTHAQALQELESQKVSSSATERNASHLEMRIEGLQGELRREKDAFERFSASATEREEDLRKSLAVADERRMEMNGEMSRLQADVAALEARLAAARSQANSVDDERKSVELRLSELATQHDSSISEVKNLNEKKLKLTAENARFAADLQGVRDELARASAAATAEAEAHERTSVLLTSKNVLVTQLQEERETLKTEVSNTAERLSAERANRERLDATIKTLRDDAAAMQVLCSERHEKIMALEKREEQIAKSLAEAELRLTKETEDVIAIAAQRDEAISKAAEEKDARAVAETALMAEQAHTQAMREEASRQRADLEAQLGDARKSLAVATSDLNEAMDIVSCHRGASASDSAARLRAWTQLEAVLFGDVGVAHEDGGSASPSADGDASPAARRKQRNVELERQVEELTANLTASETERRKLHNTIQELRGNVRVLCRLRPQSGDGSTSAVRTLPASGPMTRDGVMIATPGTPASAFEFDAVFGPDSTQESIFVEVSELVQSALDGYKVCLFCYGQTGSGKTHTMLGSGQDPHSRGIVPRAVEKVIEASQANRIRGWEYEMEASYVEIYNEMVRDLLSPGSCHSEKHSIITAQSSGSACPQVSGVQRKRVTTVDEAQDLVRRAAAARKVEATRMNATSSRSHTLFMLYITGVHADSGQKLEGFLCLVDLAGSERVDKSGAEGARLKEACAINKSLSSLSDVFSAISKGQKHIPYRNSKLTHLLAPCLGGDGKALMFVNLNGEKANAEESLASLRFASTVNSCELGLRGGGAKRSVSTVDPNAAKVPTARPQTAPTKSTARPQTAPASGRPTRLTRSTTSTTPPARPRAPPSRPV</sequence>
<dbReference type="SUPFAM" id="SSF52540">
    <property type="entry name" value="P-loop containing nucleoside triphosphate hydrolases"/>
    <property type="match status" value="1"/>
</dbReference>
<feature type="compositionally biased region" description="Gly residues" evidence="7">
    <location>
        <begin position="41"/>
        <end position="50"/>
    </location>
</feature>
<keyword evidence="2 5" id="KW-0547">Nucleotide-binding</keyword>
<feature type="compositionally biased region" description="Low complexity" evidence="7">
    <location>
        <begin position="109"/>
        <end position="135"/>
    </location>
</feature>
<evidence type="ECO:0000256" key="2">
    <source>
        <dbReference type="ARBA" id="ARBA00022741"/>
    </source>
</evidence>
<keyword evidence="6" id="KW-0175">Coiled coil</keyword>
<dbReference type="InterPro" id="IPR027417">
    <property type="entry name" value="P-loop_NTPase"/>
</dbReference>
<evidence type="ECO:0000256" key="3">
    <source>
        <dbReference type="ARBA" id="ARBA00022840"/>
    </source>
</evidence>
<dbReference type="OrthoDB" id="3176171at2759"/>
<dbReference type="PROSITE" id="PS50067">
    <property type="entry name" value="KINESIN_MOTOR_2"/>
    <property type="match status" value="1"/>
</dbReference>
<dbReference type="PRINTS" id="PR00380">
    <property type="entry name" value="KINESINHEAVY"/>
</dbReference>
<protein>
    <recommendedName>
        <fullName evidence="8">Kinesin motor domain-containing protein</fullName>
    </recommendedName>
</protein>
<feature type="domain" description="Kinesin motor" evidence="8">
    <location>
        <begin position="887"/>
        <end position="1217"/>
    </location>
</feature>
<feature type="binding site" evidence="5">
    <location>
        <begin position="970"/>
        <end position="977"/>
    </location>
    <ligand>
        <name>ATP</name>
        <dbReference type="ChEBI" id="CHEBI:30616"/>
    </ligand>
</feature>
<feature type="compositionally biased region" description="Polar residues" evidence="7">
    <location>
        <begin position="73"/>
        <end position="83"/>
    </location>
</feature>
<name>A0A830I049_9CHLO</name>
<feature type="coiled-coil region" evidence="6">
    <location>
        <begin position="754"/>
        <end position="781"/>
    </location>
</feature>
<evidence type="ECO:0000256" key="1">
    <source>
        <dbReference type="ARBA" id="ARBA00022701"/>
    </source>
</evidence>
<reference evidence="9" key="1">
    <citation type="submission" date="2020-10" db="EMBL/GenBank/DDBJ databases">
        <title>Unveiling of a novel bifunctional photoreceptor, Dualchrome1, isolated from a cosmopolitan green alga.</title>
        <authorList>
            <person name="Suzuki S."/>
            <person name="Kawachi M."/>
        </authorList>
    </citation>
    <scope>NUCLEOTIDE SEQUENCE</scope>
    <source>
        <strain evidence="9">NIES 2893</strain>
    </source>
</reference>
<feature type="region of interest" description="Disordered" evidence="7">
    <location>
        <begin position="831"/>
        <end position="853"/>
    </location>
</feature>
<keyword evidence="3 5" id="KW-0067">ATP-binding</keyword>
<comment type="similarity">
    <text evidence="5">Belongs to the TRAFAC class myosin-kinesin ATPase superfamily. Kinesin family.</text>
</comment>
<evidence type="ECO:0000256" key="6">
    <source>
        <dbReference type="SAM" id="Coils"/>
    </source>
</evidence>
<dbReference type="GO" id="GO:0005524">
    <property type="term" value="F:ATP binding"/>
    <property type="evidence" value="ECO:0007669"/>
    <property type="project" value="UniProtKB-UniRule"/>
</dbReference>
<evidence type="ECO:0000313" key="9">
    <source>
        <dbReference type="EMBL" id="GHP11071.1"/>
    </source>
</evidence>
<feature type="compositionally biased region" description="Low complexity" evidence="7">
    <location>
        <begin position="833"/>
        <end position="846"/>
    </location>
</feature>
<dbReference type="Pfam" id="PF00225">
    <property type="entry name" value="Kinesin"/>
    <property type="match status" value="1"/>
</dbReference>
<evidence type="ECO:0000256" key="4">
    <source>
        <dbReference type="ARBA" id="ARBA00023175"/>
    </source>
</evidence>
<evidence type="ECO:0000313" key="10">
    <source>
        <dbReference type="Proteomes" id="UP000660262"/>
    </source>
</evidence>
<feature type="region of interest" description="Disordered" evidence="7">
    <location>
        <begin position="104"/>
        <end position="164"/>
    </location>
</feature>
<dbReference type="Gene3D" id="3.40.850.10">
    <property type="entry name" value="Kinesin motor domain"/>
    <property type="match status" value="1"/>
</dbReference>
<dbReference type="GO" id="GO:0005874">
    <property type="term" value="C:microtubule"/>
    <property type="evidence" value="ECO:0007669"/>
    <property type="project" value="UniProtKB-KW"/>
</dbReference>
<feature type="coiled-coil region" evidence="6">
    <location>
        <begin position="293"/>
        <end position="451"/>
    </location>
</feature>
<dbReference type="SMART" id="SM00129">
    <property type="entry name" value="KISc"/>
    <property type="match status" value="1"/>
</dbReference>
<proteinExistence type="inferred from homology"/>
<feature type="compositionally biased region" description="Polar residues" evidence="7">
    <location>
        <begin position="1244"/>
        <end position="1260"/>
    </location>
</feature>
<feature type="compositionally biased region" description="Polar residues" evidence="7">
    <location>
        <begin position="144"/>
        <end position="164"/>
    </location>
</feature>
<comment type="caution">
    <text evidence="9">The sequence shown here is derived from an EMBL/GenBank/DDBJ whole genome shotgun (WGS) entry which is preliminary data.</text>
</comment>
<feature type="region of interest" description="Disordered" evidence="7">
    <location>
        <begin position="27"/>
        <end position="84"/>
    </location>
</feature>